<feature type="non-terminal residue" evidence="11">
    <location>
        <position position="1"/>
    </location>
</feature>
<dbReference type="GO" id="GO:0051453">
    <property type="term" value="P:regulation of intracellular pH"/>
    <property type="evidence" value="ECO:0007669"/>
    <property type="project" value="TreeGrafter"/>
</dbReference>
<dbReference type="PANTHER" id="PTHR10110">
    <property type="entry name" value="SODIUM/HYDROGEN EXCHANGER"/>
    <property type="match status" value="1"/>
</dbReference>
<dbReference type="GO" id="GO:0005886">
    <property type="term" value="C:plasma membrane"/>
    <property type="evidence" value="ECO:0007669"/>
    <property type="project" value="TreeGrafter"/>
</dbReference>
<keyword evidence="7 9" id="KW-0472">Membrane</keyword>
<dbReference type="Gene3D" id="6.10.140.1330">
    <property type="match status" value="1"/>
</dbReference>
<proteinExistence type="predicted"/>
<evidence type="ECO:0000259" key="10">
    <source>
        <dbReference type="Pfam" id="PF00999"/>
    </source>
</evidence>
<gene>
    <name evidence="11" type="ORF">MSPICULIGERA_LOCUS8257</name>
</gene>
<keyword evidence="3 9" id="KW-0812">Transmembrane</keyword>
<keyword evidence="4 9" id="KW-1133">Transmembrane helix</keyword>
<evidence type="ECO:0000313" key="11">
    <source>
        <dbReference type="EMBL" id="CAJ0569797.1"/>
    </source>
</evidence>
<protein>
    <recommendedName>
        <fullName evidence="10">Cation/H+ exchanger transmembrane domain-containing protein</fullName>
    </recommendedName>
</protein>
<evidence type="ECO:0000256" key="5">
    <source>
        <dbReference type="ARBA" id="ARBA00023053"/>
    </source>
</evidence>
<evidence type="ECO:0000256" key="4">
    <source>
        <dbReference type="ARBA" id="ARBA00022989"/>
    </source>
</evidence>
<evidence type="ECO:0000256" key="2">
    <source>
        <dbReference type="ARBA" id="ARBA00022448"/>
    </source>
</evidence>
<evidence type="ECO:0000256" key="1">
    <source>
        <dbReference type="ARBA" id="ARBA00004141"/>
    </source>
</evidence>
<keyword evidence="6" id="KW-0406">Ion transport</keyword>
<dbReference type="Proteomes" id="UP001177023">
    <property type="component" value="Unassembled WGS sequence"/>
</dbReference>
<evidence type="ECO:0000256" key="8">
    <source>
        <dbReference type="ARBA" id="ARBA00023201"/>
    </source>
</evidence>
<comment type="subcellular location">
    <subcellularLocation>
        <location evidence="1">Membrane</location>
        <topology evidence="1">Multi-pass membrane protein</topology>
    </subcellularLocation>
</comment>
<evidence type="ECO:0000256" key="7">
    <source>
        <dbReference type="ARBA" id="ARBA00023136"/>
    </source>
</evidence>
<dbReference type="InterPro" id="IPR006153">
    <property type="entry name" value="Cation/H_exchanger_TM"/>
</dbReference>
<dbReference type="EMBL" id="CATQJA010002128">
    <property type="protein sequence ID" value="CAJ0569797.1"/>
    <property type="molecule type" value="Genomic_DNA"/>
</dbReference>
<dbReference type="GO" id="GO:0015385">
    <property type="term" value="F:sodium:proton antiporter activity"/>
    <property type="evidence" value="ECO:0007669"/>
    <property type="project" value="InterPro"/>
</dbReference>
<feature type="domain" description="Cation/H+ exchanger transmembrane" evidence="10">
    <location>
        <begin position="28"/>
        <end position="133"/>
    </location>
</feature>
<dbReference type="Pfam" id="PF00999">
    <property type="entry name" value="Na_H_Exchanger"/>
    <property type="match status" value="1"/>
</dbReference>
<organism evidence="11 12">
    <name type="scientific">Mesorhabditis spiculigera</name>
    <dbReference type="NCBI Taxonomy" id="96644"/>
    <lineage>
        <taxon>Eukaryota</taxon>
        <taxon>Metazoa</taxon>
        <taxon>Ecdysozoa</taxon>
        <taxon>Nematoda</taxon>
        <taxon>Chromadorea</taxon>
        <taxon>Rhabditida</taxon>
        <taxon>Rhabditina</taxon>
        <taxon>Rhabditomorpha</taxon>
        <taxon>Rhabditoidea</taxon>
        <taxon>Rhabditidae</taxon>
        <taxon>Mesorhabditinae</taxon>
        <taxon>Mesorhabditis</taxon>
    </lineage>
</organism>
<dbReference type="GO" id="GO:0098719">
    <property type="term" value="P:sodium ion import across plasma membrane"/>
    <property type="evidence" value="ECO:0007669"/>
    <property type="project" value="TreeGrafter"/>
</dbReference>
<keyword evidence="2" id="KW-0813">Transport</keyword>
<dbReference type="PANTHER" id="PTHR10110:SF98">
    <property type="entry name" value="SODIUM_HYDROGEN EXCHANGER"/>
    <property type="match status" value="1"/>
</dbReference>
<evidence type="ECO:0000256" key="9">
    <source>
        <dbReference type="SAM" id="Phobius"/>
    </source>
</evidence>
<dbReference type="GO" id="GO:0015386">
    <property type="term" value="F:potassium:proton antiporter activity"/>
    <property type="evidence" value="ECO:0007669"/>
    <property type="project" value="TreeGrafter"/>
</dbReference>
<reference evidence="11" key="1">
    <citation type="submission" date="2023-06" db="EMBL/GenBank/DDBJ databases">
        <authorList>
            <person name="Delattre M."/>
        </authorList>
    </citation>
    <scope>NUCLEOTIDE SEQUENCE</scope>
    <source>
        <strain evidence="11">AF72</strain>
    </source>
</reference>
<evidence type="ECO:0000256" key="6">
    <source>
        <dbReference type="ARBA" id="ARBA00023065"/>
    </source>
</evidence>
<accession>A0AA36CIP3</accession>
<evidence type="ECO:0000313" key="12">
    <source>
        <dbReference type="Proteomes" id="UP001177023"/>
    </source>
</evidence>
<name>A0AA36CIP3_9BILA</name>
<keyword evidence="12" id="KW-1185">Reference proteome</keyword>
<comment type="caution">
    <text evidence="11">The sequence shown here is derived from an EMBL/GenBank/DDBJ whole genome shotgun (WGS) entry which is preliminary data.</text>
</comment>
<feature type="transmembrane region" description="Helical" evidence="9">
    <location>
        <begin position="105"/>
        <end position="129"/>
    </location>
</feature>
<feature type="transmembrane region" description="Helical" evidence="9">
    <location>
        <begin position="25"/>
        <end position="54"/>
    </location>
</feature>
<dbReference type="AlphaFoldDB" id="A0AA36CIP3"/>
<keyword evidence="5" id="KW-0915">Sodium</keyword>
<keyword evidence="8" id="KW-0739">Sodium transport</keyword>
<dbReference type="InterPro" id="IPR018422">
    <property type="entry name" value="Cation/H_exchanger_CPA1"/>
</dbReference>
<feature type="transmembrane region" description="Helical" evidence="9">
    <location>
        <begin position="61"/>
        <end position="85"/>
    </location>
</feature>
<sequence length="197" mass="21577">MGTSCAVRVVFSLAKLTKFLHDSTLLIFMGWLIDIFLFSSLIAACDPVSVIAVFEEMHVNAFLFVNVFGEALFNDGISVVIYNIFLAFHELGPENFTTIDYVAGGVSFFVVAAGGVLLGLIFAIIVAFITNRSTTPCAESRTLLKHRATTQLIIDLNVQREVYQAPIAASSYENGAVRSAGIKNRSQTIDEKYNCFT</sequence>
<evidence type="ECO:0000256" key="3">
    <source>
        <dbReference type="ARBA" id="ARBA00022692"/>
    </source>
</evidence>